<dbReference type="Proteomes" id="UP001162992">
    <property type="component" value="Chromosome 22"/>
</dbReference>
<protein>
    <submittedName>
        <fullName evidence="1">Uncharacterized protein</fullName>
    </submittedName>
</protein>
<name>A0ACC2AF20_DIPCM</name>
<evidence type="ECO:0000313" key="2">
    <source>
        <dbReference type="Proteomes" id="UP001162992"/>
    </source>
</evidence>
<gene>
    <name evidence="1" type="ORF">O6H91_22G013900</name>
</gene>
<keyword evidence="2" id="KW-1185">Reference proteome</keyword>
<proteinExistence type="predicted"/>
<reference evidence="2" key="1">
    <citation type="journal article" date="2024" name="Proc. Natl. Acad. Sci. U.S.A.">
        <title>Extraordinary preservation of gene collinearity over three hundred million years revealed in homosporous lycophytes.</title>
        <authorList>
            <person name="Li C."/>
            <person name="Wickell D."/>
            <person name="Kuo L.Y."/>
            <person name="Chen X."/>
            <person name="Nie B."/>
            <person name="Liao X."/>
            <person name="Peng D."/>
            <person name="Ji J."/>
            <person name="Jenkins J."/>
            <person name="Williams M."/>
            <person name="Shu S."/>
            <person name="Plott C."/>
            <person name="Barry K."/>
            <person name="Rajasekar S."/>
            <person name="Grimwood J."/>
            <person name="Han X."/>
            <person name="Sun S."/>
            <person name="Hou Z."/>
            <person name="He W."/>
            <person name="Dai G."/>
            <person name="Sun C."/>
            <person name="Schmutz J."/>
            <person name="Leebens-Mack J.H."/>
            <person name="Li F.W."/>
            <person name="Wang L."/>
        </authorList>
    </citation>
    <scope>NUCLEOTIDE SEQUENCE [LARGE SCALE GENOMIC DNA]</scope>
    <source>
        <strain evidence="2">cv. PW_Plant_1</strain>
    </source>
</reference>
<evidence type="ECO:0000313" key="1">
    <source>
        <dbReference type="EMBL" id="KAJ7515454.1"/>
    </source>
</evidence>
<comment type="caution">
    <text evidence="1">The sequence shown here is derived from an EMBL/GenBank/DDBJ whole genome shotgun (WGS) entry which is preliminary data.</text>
</comment>
<sequence length="752" mass="82580">MVMESPKEHFPAGLKVLVVDDDPTCLFHLDAMLRRCSYSGCHPKFLWSQVRASPWKPRSIYDVLGKSSYLLVLFTTCGRATKALEMLRENKKRFDLVISDVYMPDMDGFKLLELVGLEMDLPVIMMSADGETSLVMKGVTHGACDYLLKPVRMEELRNIWQHVVRKKRIEAKDVEDSERQKREFEDGDHASSSNSKKRKDVKTEEEDDDNYVDDPLTLKKPRVVWSVELHQQFVRAVNQLGIDKAVPKRILELMNVQGLTRENVASHLQKFRLYLKRISVQPNNSTSLSMGIAEESPFGPMNTIDILGDLRSLVATGSMSPQAFATSQSSALSRLSLPNGLVSGGYNASVLRDYAAAVQSGNYSRLNKPLTSTGNFVPNIAGMELDQLSHTQLSSPRHLGSPMDNSTGLYPLQQQLVTTCGPPVTGTSGTLSSSQAKSMMQFLQQQQQQQQQQKHNFHQQQDVVISNLPVAGGLASETNLAQMNTISTMGIENGGMRSEAGLSTLVACENKLFVEHKDSRLSNAADSKTTNMEAKNLNSFAVSKSSEQAGSSAISTFKGTSGLRCTAMKNLYLGQHNTINNRSGGSHADMLVGSNCGSQTTKLGLQNQGLTVWQASGKPFNLDLCSPFSQVSIGKQNTSTQLSNGRGQAQAFVSTRVDLTQKLPDSELMKHLTGSHGYNENFLVDNNLQTMEDHFFGLKGSARLEAGVPLVQGLSSEDLMSLFLKEQQTGAFMEGDFGIDALHQVISLSSES</sequence>
<organism evidence="1 2">
    <name type="scientific">Diphasiastrum complanatum</name>
    <name type="common">Issler's clubmoss</name>
    <name type="synonym">Lycopodium complanatum</name>
    <dbReference type="NCBI Taxonomy" id="34168"/>
    <lineage>
        <taxon>Eukaryota</taxon>
        <taxon>Viridiplantae</taxon>
        <taxon>Streptophyta</taxon>
        <taxon>Embryophyta</taxon>
        <taxon>Tracheophyta</taxon>
        <taxon>Lycopodiopsida</taxon>
        <taxon>Lycopodiales</taxon>
        <taxon>Lycopodiaceae</taxon>
        <taxon>Lycopodioideae</taxon>
        <taxon>Diphasiastrum</taxon>
    </lineage>
</organism>
<accession>A0ACC2AF20</accession>
<dbReference type="EMBL" id="CM055113">
    <property type="protein sequence ID" value="KAJ7515454.1"/>
    <property type="molecule type" value="Genomic_DNA"/>
</dbReference>